<evidence type="ECO:0000313" key="2">
    <source>
        <dbReference type="Proteomes" id="UP000232491"/>
    </source>
</evidence>
<dbReference type="Proteomes" id="UP000232491">
    <property type="component" value="Chromosome"/>
</dbReference>
<dbReference type="EMBL" id="CP021558">
    <property type="protein sequence ID" value="AUE03163.1"/>
    <property type="molecule type" value="Genomic_DNA"/>
</dbReference>
<accession>A0A2K9AP43</accession>
<name>A0A2K9AP43_BIFBR</name>
<organism evidence="1 2">
    <name type="scientific">Bifidobacterium breve</name>
    <dbReference type="NCBI Taxonomy" id="1685"/>
    <lineage>
        <taxon>Bacteria</taxon>
        <taxon>Bacillati</taxon>
        <taxon>Actinomycetota</taxon>
        <taxon>Actinomycetes</taxon>
        <taxon>Bifidobacteriales</taxon>
        <taxon>Bifidobacteriaceae</taxon>
        <taxon>Bifidobacterium</taxon>
    </lineage>
</organism>
<proteinExistence type="predicted"/>
<protein>
    <submittedName>
        <fullName evidence="1">Uncharacterized protein</fullName>
    </submittedName>
</protein>
<dbReference type="AlphaFoldDB" id="A0A2K9AP43"/>
<dbReference type="RefSeq" id="WP_106620889.1">
    <property type="nucleotide sequence ID" value="NZ_CP021389.1"/>
</dbReference>
<evidence type="ECO:0000313" key="1">
    <source>
        <dbReference type="EMBL" id="AUE03163.1"/>
    </source>
</evidence>
<reference evidence="1 2" key="1">
    <citation type="submission" date="2017-05" db="EMBL/GenBank/DDBJ databases">
        <title>Comparative genomics and methylome analysis of the gut commensal Bifidobacterium breve.</title>
        <authorList>
            <person name="Bottacini F."/>
            <person name="Morrissey R."/>
            <person name="Roberts R.J."/>
            <person name="James K."/>
            <person name="van Breen J."/>
            <person name="Egan M."/>
            <person name="Lambert J."/>
            <person name="van Limpt K."/>
            <person name="Stanton C."/>
            <person name="Knol J."/>
            <person name="O' Connell Motherway M."/>
            <person name="van Sinderen D."/>
        </authorList>
    </citation>
    <scope>NUCLEOTIDE SEQUENCE [LARGE SCALE GENOMIC DNA]</scope>
    <source>
        <strain evidence="1 2">215W447a</strain>
    </source>
</reference>
<gene>
    <name evidence="1" type="ORF">BB215W447A_1147</name>
</gene>
<sequence>MMMTDSEWVELVATRATGRGDWTAGKPDASCSPIIDGRDERDTAFIDHMMPDASDDYMRLFEFTEGFGWMLTPMGDALADRIIDTPDPEPASGPYAALAAWYPDRLIACADRRMRRPAERWFHDAGPLRLDRYAASRDGIRRMLVHDRLHPERPVLDGRRLDALIDAHTADDLIVTGKAERLTVGRLLRIIRHGSPDALETASRIGARLDDAIAVARLLSR</sequence>